<keyword evidence="3" id="KW-0804">Transcription</keyword>
<dbReference type="Gene3D" id="1.10.10.60">
    <property type="entry name" value="Homeodomain-like"/>
    <property type="match status" value="1"/>
</dbReference>
<name>A0A939T6U6_9ACTN</name>
<dbReference type="InterPro" id="IPR001647">
    <property type="entry name" value="HTH_TetR"/>
</dbReference>
<keyword evidence="7" id="KW-1185">Reference proteome</keyword>
<evidence type="ECO:0000256" key="3">
    <source>
        <dbReference type="ARBA" id="ARBA00023163"/>
    </source>
</evidence>
<dbReference type="Proteomes" id="UP000669179">
    <property type="component" value="Unassembled WGS sequence"/>
</dbReference>
<reference evidence="6" key="1">
    <citation type="submission" date="2021-03" db="EMBL/GenBank/DDBJ databases">
        <authorList>
            <person name="Kanchanasin P."/>
            <person name="Saeng-In P."/>
            <person name="Phongsopitanun W."/>
            <person name="Yuki M."/>
            <person name="Kudo T."/>
            <person name="Ohkuma M."/>
            <person name="Tanasupawat S."/>
        </authorList>
    </citation>
    <scope>NUCLEOTIDE SEQUENCE</scope>
    <source>
        <strain evidence="6">GKU 128</strain>
    </source>
</reference>
<feature type="DNA-binding region" description="H-T-H motif" evidence="4">
    <location>
        <begin position="33"/>
        <end position="52"/>
    </location>
</feature>
<dbReference type="InterPro" id="IPR036271">
    <property type="entry name" value="Tet_transcr_reg_TetR-rel_C_sf"/>
</dbReference>
<sequence length="193" mass="21245">MSPGIRRRGSELESAIFTAVIGQLEAVGYRKFTMEGVAAAAQTGKAALYRRWDSKEELIRDAFLHVLPSPGDVPAHEDIRSDLVEILGSYRDMINATHGTMIEAIKGEGSDTTGLLHTTIKEHVSEPLKELLYQAILRGVERGDVRPAAGTRDVAMVGPAMFTYSCMTIRPDITEEYVTMVVDEILMPLLSPR</sequence>
<evidence type="ECO:0000259" key="5">
    <source>
        <dbReference type="PROSITE" id="PS50977"/>
    </source>
</evidence>
<dbReference type="EMBL" id="JAGEOJ010000012">
    <property type="protein sequence ID" value="MBO2451269.1"/>
    <property type="molecule type" value="Genomic_DNA"/>
</dbReference>
<evidence type="ECO:0000256" key="1">
    <source>
        <dbReference type="ARBA" id="ARBA00023015"/>
    </source>
</evidence>
<comment type="caution">
    <text evidence="6">The sequence shown here is derived from an EMBL/GenBank/DDBJ whole genome shotgun (WGS) entry which is preliminary data.</text>
</comment>
<dbReference type="PANTHER" id="PTHR30055">
    <property type="entry name" value="HTH-TYPE TRANSCRIPTIONAL REGULATOR RUTR"/>
    <property type="match status" value="1"/>
</dbReference>
<evidence type="ECO:0000313" key="7">
    <source>
        <dbReference type="Proteomes" id="UP000669179"/>
    </source>
</evidence>
<dbReference type="PROSITE" id="PS50977">
    <property type="entry name" value="HTH_TETR_2"/>
    <property type="match status" value="1"/>
</dbReference>
<evidence type="ECO:0000313" key="6">
    <source>
        <dbReference type="EMBL" id="MBO2451269.1"/>
    </source>
</evidence>
<dbReference type="SUPFAM" id="SSF48498">
    <property type="entry name" value="Tetracyclin repressor-like, C-terminal domain"/>
    <property type="match status" value="1"/>
</dbReference>
<accession>A0A939T6U6</accession>
<keyword evidence="1" id="KW-0805">Transcription regulation</keyword>
<protein>
    <submittedName>
        <fullName evidence="6">TetR/AcrR family transcriptional regulator C-terminal ligand-binding domain-containing protein</fullName>
    </submittedName>
</protein>
<evidence type="ECO:0000256" key="2">
    <source>
        <dbReference type="ARBA" id="ARBA00023125"/>
    </source>
</evidence>
<dbReference type="InterPro" id="IPR009057">
    <property type="entry name" value="Homeodomain-like_sf"/>
</dbReference>
<organism evidence="6 7">
    <name type="scientific">Actinomadura barringtoniae</name>
    <dbReference type="NCBI Taxonomy" id="1427535"/>
    <lineage>
        <taxon>Bacteria</taxon>
        <taxon>Bacillati</taxon>
        <taxon>Actinomycetota</taxon>
        <taxon>Actinomycetes</taxon>
        <taxon>Streptosporangiales</taxon>
        <taxon>Thermomonosporaceae</taxon>
        <taxon>Actinomadura</taxon>
    </lineage>
</organism>
<dbReference type="Gene3D" id="1.10.357.10">
    <property type="entry name" value="Tetracycline Repressor, domain 2"/>
    <property type="match status" value="1"/>
</dbReference>
<feature type="domain" description="HTH tetR-type" evidence="5">
    <location>
        <begin position="10"/>
        <end position="70"/>
    </location>
</feature>
<keyword evidence="2 4" id="KW-0238">DNA-binding</keyword>
<dbReference type="InterPro" id="IPR050109">
    <property type="entry name" value="HTH-type_TetR-like_transc_reg"/>
</dbReference>
<dbReference type="Pfam" id="PF16859">
    <property type="entry name" value="TetR_C_11"/>
    <property type="match status" value="1"/>
</dbReference>
<proteinExistence type="predicted"/>
<dbReference type="GO" id="GO:0000976">
    <property type="term" value="F:transcription cis-regulatory region binding"/>
    <property type="evidence" value="ECO:0007669"/>
    <property type="project" value="TreeGrafter"/>
</dbReference>
<dbReference type="GO" id="GO:0003700">
    <property type="term" value="F:DNA-binding transcription factor activity"/>
    <property type="evidence" value="ECO:0007669"/>
    <property type="project" value="TreeGrafter"/>
</dbReference>
<dbReference type="PANTHER" id="PTHR30055:SF225">
    <property type="entry name" value="TRANSCRIPTIONAL REGULATORY PROTEIN-RELATED"/>
    <property type="match status" value="1"/>
</dbReference>
<gene>
    <name evidence="6" type="ORF">J4573_29540</name>
</gene>
<dbReference type="AlphaFoldDB" id="A0A939T6U6"/>
<evidence type="ECO:0000256" key="4">
    <source>
        <dbReference type="PROSITE-ProRule" id="PRU00335"/>
    </source>
</evidence>
<dbReference type="RefSeq" id="WP_208259148.1">
    <property type="nucleotide sequence ID" value="NZ_JAGEOJ010000012.1"/>
</dbReference>
<dbReference type="Pfam" id="PF00440">
    <property type="entry name" value="TetR_N"/>
    <property type="match status" value="1"/>
</dbReference>
<dbReference type="InterPro" id="IPR011075">
    <property type="entry name" value="TetR_C"/>
</dbReference>
<dbReference type="SUPFAM" id="SSF46689">
    <property type="entry name" value="Homeodomain-like"/>
    <property type="match status" value="1"/>
</dbReference>